<keyword evidence="2" id="KW-1185">Reference proteome</keyword>
<gene>
    <name evidence="1" type="ORF">CINF_0389</name>
</gene>
<dbReference type="KEGG" id="cinf:CINF_0389"/>
<dbReference type="RefSeq" id="WP_179975551.1">
    <property type="nucleotide sequence ID" value="NZ_CP049075.1"/>
</dbReference>
<dbReference type="SUPFAM" id="SSF53167">
    <property type="entry name" value="Purine and uridine phosphorylases"/>
    <property type="match status" value="1"/>
</dbReference>
<dbReference type="AlphaFoldDB" id="A0A7H9CJJ5"/>
<dbReference type="EMBL" id="CP049075">
    <property type="protein sequence ID" value="QLI04929.1"/>
    <property type="molecule type" value="Genomic_DNA"/>
</dbReference>
<dbReference type="Gene3D" id="3.40.50.1580">
    <property type="entry name" value="Nucleoside phosphorylase domain"/>
    <property type="match status" value="1"/>
</dbReference>
<sequence length="181" mass="20210">MSVLYVCAGGAESFENAFNCGIGLINASINLSKFLATQKHLPQKLVFIGTCGLYDKSKELFSIIKSQNATNIEISALLNLSYSPIISAQNQQNSTINSSNFICKDLNIAKKFSQINLVAENMEFYAVCEVAKAFNLECEGVFCASNYCENNAHEQFLANHAKAIEILKNYLEQENEKYFRF</sequence>
<proteinExistence type="predicted"/>
<protein>
    <submittedName>
        <fullName evidence="1">Putative nucleoside phosphorylase</fullName>
    </submittedName>
</protein>
<dbReference type="GO" id="GO:0009116">
    <property type="term" value="P:nucleoside metabolic process"/>
    <property type="evidence" value="ECO:0007669"/>
    <property type="project" value="InterPro"/>
</dbReference>
<evidence type="ECO:0000313" key="2">
    <source>
        <dbReference type="Proteomes" id="UP000509414"/>
    </source>
</evidence>
<organism evidence="1 2">
    <name type="scientific">Candidatus Campylobacter infans</name>
    <dbReference type="NCBI Taxonomy" id="2561898"/>
    <lineage>
        <taxon>Bacteria</taxon>
        <taxon>Pseudomonadati</taxon>
        <taxon>Campylobacterota</taxon>
        <taxon>Epsilonproteobacteria</taxon>
        <taxon>Campylobacterales</taxon>
        <taxon>Campylobacteraceae</taxon>
        <taxon>Campylobacter</taxon>
    </lineage>
</organism>
<dbReference type="GO" id="GO:0003824">
    <property type="term" value="F:catalytic activity"/>
    <property type="evidence" value="ECO:0007669"/>
    <property type="project" value="InterPro"/>
</dbReference>
<accession>A0A7H9CJJ5</accession>
<reference evidence="1 2" key="1">
    <citation type="submission" date="2020-02" db="EMBL/GenBank/DDBJ databases">
        <title>Complete genome sequence of the novel Campylobacter species Candidatus Campylobacter infans.</title>
        <authorList>
            <person name="Duim B."/>
            <person name="Zomer A."/>
            <person name="van der Graaf L."/>
            <person name="Wagenaar J."/>
        </authorList>
    </citation>
    <scope>NUCLEOTIDE SEQUENCE [LARGE SCALE GENOMIC DNA]</scope>
    <source>
        <strain evidence="1 2">19S00001</strain>
    </source>
</reference>
<evidence type="ECO:0000313" key="1">
    <source>
        <dbReference type="EMBL" id="QLI04929.1"/>
    </source>
</evidence>
<dbReference type="Proteomes" id="UP000509414">
    <property type="component" value="Chromosome"/>
</dbReference>
<name>A0A7H9CJJ5_9BACT</name>
<dbReference type="InterPro" id="IPR035994">
    <property type="entry name" value="Nucleoside_phosphorylase_sf"/>
</dbReference>